<feature type="domain" description="PIN" evidence="5">
    <location>
        <begin position="19"/>
        <end position="131"/>
    </location>
</feature>
<keyword evidence="4" id="KW-0460">Magnesium</keyword>
<dbReference type="GO" id="GO:0046872">
    <property type="term" value="F:metal ion binding"/>
    <property type="evidence" value="ECO:0007669"/>
    <property type="project" value="UniProtKB-KW"/>
</dbReference>
<dbReference type="InterPro" id="IPR002716">
    <property type="entry name" value="PIN_dom"/>
</dbReference>
<dbReference type="EMBL" id="QICA01000003">
    <property type="protein sequence ID" value="RNL39252.1"/>
    <property type="molecule type" value="Genomic_DNA"/>
</dbReference>
<dbReference type="Gene3D" id="3.40.50.1010">
    <property type="entry name" value="5'-nuclease"/>
    <property type="match status" value="1"/>
</dbReference>
<protein>
    <recommendedName>
        <fullName evidence="5">PIN domain-containing protein</fullName>
    </recommendedName>
</protein>
<evidence type="ECO:0000313" key="7">
    <source>
        <dbReference type="Proteomes" id="UP000278327"/>
    </source>
</evidence>
<sequence length="168" mass="18897">MSHTPRRRRTKCGRRSMKLFLDTNALIDLVARREPYVSDIGKLCIAAYFGDVQLWASTQSYADAYYVLRRAASELEVKKALGATLEFFLVSGTFAADLKPALTSDWHDIEDYFIAHSASRAGADYLVTRDKELAAKSPVKAMTASEVLRYLEKERGLVYDEVTLSSDE</sequence>
<evidence type="ECO:0000256" key="2">
    <source>
        <dbReference type="ARBA" id="ARBA00022723"/>
    </source>
</evidence>
<dbReference type="Pfam" id="PF13470">
    <property type="entry name" value="PIN_3"/>
    <property type="match status" value="1"/>
</dbReference>
<dbReference type="CDD" id="cd09854">
    <property type="entry name" value="PIN_VapC-like"/>
    <property type="match status" value="1"/>
</dbReference>
<dbReference type="GO" id="GO:0016787">
    <property type="term" value="F:hydrolase activity"/>
    <property type="evidence" value="ECO:0007669"/>
    <property type="project" value="UniProtKB-KW"/>
</dbReference>
<evidence type="ECO:0000256" key="1">
    <source>
        <dbReference type="ARBA" id="ARBA00022722"/>
    </source>
</evidence>
<keyword evidence="7" id="KW-1185">Reference proteome</keyword>
<evidence type="ECO:0000256" key="4">
    <source>
        <dbReference type="ARBA" id="ARBA00022842"/>
    </source>
</evidence>
<dbReference type="Proteomes" id="UP000278327">
    <property type="component" value="Unassembled WGS sequence"/>
</dbReference>
<dbReference type="AlphaFoldDB" id="A0A3N0AWJ7"/>
<evidence type="ECO:0000313" key="6">
    <source>
        <dbReference type="EMBL" id="RNL39252.1"/>
    </source>
</evidence>
<evidence type="ECO:0000256" key="3">
    <source>
        <dbReference type="ARBA" id="ARBA00022801"/>
    </source>
</evidence>
<accession>A0A3N0AWJ7</accession>
<keyword evidence="1" id="KW-0540">Nuclease</keyword>
<dbReference type="SUPFAM" id="SSF88723">
    <property type="entry name" value="PIN domain-like"/>
    <property type="match status" value="1"/>
</dbReference>
<keyword evidence="2" id="KW-0479">Metal-binding</keyword>
<comment type="caution">
    <text evidence="6">The sequence shown here is derived from an EMBL/GenBank/DDBJ whole genome shotgun (WGS) entry which is preliminary data.</text>
</comment>
<keyword evidence="3" id="KW-0378">Hydrolase</keyword>
<proteinExistence type="predicted"/>
<dbReference type="InterPro" id="IPR029060">
    <property type="entry name" value="PIN-like_dom_sf"/>
</dbReference>
<gene>
    <name evidence="6" type="ORF">DMP10_02375</name>
</gene>
<organism evidence="6 7">
    <name type="scientific">Adlercreutzia equolifaciens subsp. celatus DSM 18785</name>
    <dbReference type="NCBI Taxonomy" id="1121021"/>
    <lineage>
        <taxon>Bacteria</taxon>
        <taxon>Bacillati</taxon>
        <taxon>Actinomycetota</taxon>
        <taxon>Coriobacteriia</taxon>
        <taxon>Eggerthellales</taxon>
        <taxon>Eggerthellaceae</taxon>
        <taxon>Adlercreutzia</taxon>
    </lineage>
</organism>
<reference evidence="6 7" key="1">
    <citation type="journal article" date="2019" name="Microbiol. Resour. Announc.">
        <title>Draft Genome Sequences of Type Strains of Gordonibacter faecihominis, Paraeggerthella hongkongensis, Parvibacter caecicola,Slackia equolifaciens, Slackia faecicanis, and Slackia isoflavoniconvertens.</title>
        <authorList>
            <person name="Danylec N."/>
            <person name="Stoll D.A."/>
            <person name="Dotsch A."/>
            <person name="Huch M."/>
        </authorList>
    </citation>
    <scope>NUCLEOTIDE SEQUENCE [LARGE SCALE GENOMIC DNA]</scope>
    <source>
        <strain evidence="6 7">DSM 18785</strain>
    </source>
</reference>
<dbReference type="GO" id="GO:0004518">
    <property type="term" value="F:nuclease activity"/>
    <property type="evidence" value="ECO:0007669"/>
    <property type="project" value="UniProtKB-KW"/>
</dbReference>
<evidence type="ECO:0000259" key="5">
    <source>
        <dbReference type="Pfam" id="PF13470"/>
    </source>
</evidence>
<name>A0A3N0AWJ7_9ACTN</name>